<dbReference type="InterPro" id="IPR011761">
    <property type="entry name" value="ATP-grasp"/>
</dbReference>
<feature type="domain" description="ATP-grasp" evidence="1">
    <location>
        <begin position="14"/>
        <end position="226"/>
    </location>
</feature>
<dbReference type="Pfam" id="PF13380">
    <property type="entry name" value="CoA_binding_2"/>
    <property type="match status" value="1"/>
</dbReference>
<dbReference type="GO" id="GO:0005524">
    <property type="term" value="F:ATP binding"/>
    <property type="evidence" value="ECO:0007669"/>
    <property type="project" value="InterPro"/>
</dbReference>
<dbReference type="InterPro" id="IPR013815">
    <property type="entry name" value="ATP_grasp_subdomain_1"/>
</dbReference>
<dbReference type="InterPro" id="IPR036291">
    <property type="entry name" value="NAD(P)-bd_dom_sf"/>
</dbReference>
<dbReference type="Pfam" id="PF19045">
    <property type="entry name" value="Ligase_CoA_2"/>
    <property type="match status" value="1"/>
</dbReference>
<dbReference type="EMBL" id="CAEZXX010000121">
    <property type="protein sequence ID" value="CAB4719034.1"/>
    <property type="molecule type" value="Genomic_DNA"/>
</dbReference>
<dbReference type="PANTHER" id="PTHR42793:SF1">
    <property type="entry name" value="PEPTIDYL-LYSINE N-ACETYLTRANSFERASE PATZ"/>
    <property type="match status" value="1"/>
</dbReference>
<dbReference type="EMBL" id="CAFBLR010000023">
    <property type="protein sequence ID" value="CAB4864471.1"/>
    <property type="molecule type" value="Genomic_DNA"/>
</dbReference>
<dbReference type="PROSITE" id="PS50975">
    <property type="entry name" value="ATP_GRASP"/>
    <property type="match status" value="1"/>
</dbReference>
<dbReference type="EMBL" id="CAFBQP010000145">
    <property type="protein sequence ID" value="CAB5068511.1"/>
    <property type="molecule type" value="Genomic_DNA"/>
</dbReference>
<dbReference type="SUPFAM" id="SSF56059">
    <property type="entry name" value="Glutathione synthetase ATP-binding domain-like"/>
    <property type="match status" value="1"/>
</dbReference>
<sequence length="721" mass="74909">MASAGRTLSESASKSLLREYGVPLAPEREVRTTAEAAAAAVELGFPVVVKLCGDAIAHKTERGLVRLRLSDPASVEAASAELLGSARPEDGDVTLLVAPMISGSRELIVGIVRDPQFGANVMLGVGGVLAEAIADVVFRPVPLSWVDASEMVDGLATQKLLAEFRGEAAVDRDVLITLLTGLSSLAVARPDIASVDVNPLIIGRDGRPVAVDALVELAEPESGSTGAGSARRRPTDAQFRALFEPRGVVVTGASTHPGKFGFVALHNIMASGYSGIVAGTNLHGEEVLGVRTVADIDQLPDGLDLVFVCTPASANPALLRACAKKGIRAAFLTSAGYGEAGEEGRVLEDELIELADELGILLAGPNGQGVVSTPANLCAQIVAPFPPAGAIGVASQSGNFVSSFLNLARATGVGISRAVSAGNAAAVTVADYLDWYADDPATRVGLAYVEGISDGRGLLDRFGAVTRRMPLVVVKGGATEGGARAAASHTGALAANDKVFDGACRQAGVTRAATVEEAFEAAATFATQPIPAGPNTIVLTTAGGWGVVTADAITRDPDLLLMALPESLRRDIDTRLPPRWSRNNPVDCAGGETRDTIPEIMELIAAHPDVHAIVYLGLGIQSNQARLMREGGFYPGSGIERIVQYHERQDQRFAEAAHEISSATGKPILTATELAIADPDNAGPATVRATGRLCYPSGNRAVTALGHLYRYGRYLERRGLS</sequence>
<evidence type="ECO:0000313" key="4">
    <source>
        <dbReference type="EMBL" id="CAB4864471.1"/>
    </source>
</evidence>
<dbReference type="InterPro" id="IPR032875">
    <property type="entry name" value="Succ_CoA_lig_flav_dom"/>
</dbReference>
<dbReference type="InterPro" id="IPR043938">
    <property type="entry name" value="Ligase_CoA_dom"/>
</dbReference>
<evidence type="ECO:0000259" key="1">
    <source>
        <dbReference type="PROSITE" id="PS50975"/>
    </source>
</evidence>
<dbReference type="Gene3D" id="3.30.1490.20">
    <property type="entry name" value="ATP-grasp fold, A domain"/>
    <property type="match status" value="1"/>
</dbReference>
<dbReference type="Gene3D" id="3.30.470.20">
    <property type="entry name" value="ATP-grasp fold, B domain"/>
    <property type="match status" value="1"/>
</dbReference>
<proteinExistence type="predicted"/>
<dbReference type="GO" id="GO:0046872">
    <property type="term" value="F:metal ion binding"/>
    <property type="evidence" value="ECO:0007669"/>
    <property type="project" value="InterPro"/>
</dbReference>
<dbReference type="Pfam" id="PF13549">
    <property type="entry name" value="ATP-grasp_5"/>
    <property type="match status" value="1"/>
</dbReference>
<dbReference type="InterPro" id="IPR016102">
    <property type="entry name" value="Succinyl-CoA_synth-like"/>
</dbReference>
<dbReference type="GO" id="GO:0043758">
    <property type="term" value="F:acetate-CoA ligase (ADP-forming) activity"/>
    <property type="evidence" value="ECO:0007669"/>
    <property type="project" value="InterPro"/>
</dbReference>
<reference evidence="2" key="1">
    <citation type="submission" date="2020-05" db="EMBL/GenBank/DDBJ databases">
        <authorList>
            <person name="Chiriac C."/>
            <person name="Salcher M."/>
            <person name="Ghai R."/>
            <person name="Kavagutti S V."/>
        </authorList>
    </citation>
    <scope>NUCLEOTIDE SEQUENCE</scope>
</reference>
<dbReference type="SMART" id="SM00881">
    <property type="entry name" value="CoA_binding"/>
    <property type="match status" value="1"/>
</dbReference>
<dbReference type="InterPro" id="IPR003781">
    <property type="entry name" value="CoA-bd"/>
</dbReference>
<evidence type="ECO:0000313" key="5">
    <source>
        <dbReference type="EMBL" id="CAB5068511.1"/>
    </source>
</evidence>
<dbReference type="Pfam" id="PF13607">
    <property type="entry name" value="Succ_CoA_lig"/>
    <property type="match status" value="1"/>
</dbReference>
<dbReference type="PANTHER" id="PTHR42793">
    <property type="entry name" value="COA BINDING DOMAIN CONTAINING PROTEIN"/>
    <property type="match status" value="1"/>
</dbReference>
<evidence type="ECO:0000313" key="3">
    <source>
        <dbReference type="EMBL" id="CAB4739152.1"/>
    </source>
</evidence>
<dbReference type="SUPFAM" id="SSF52210">
    <property type="entry name" value="Succinyl-CoA synthetase domains"/>
    <property type="match status" value="2"/>
</dbReference>
<dbReference type="AlphaFoldDB" id="A0A6J6RIE9"/>
<dbReference type="EMBL" id="CAEZYY010000002">
    <property type="protein sequence ID" value="CAB4739152.1"/>
    <property type="molecule type" value="Genomic_DNA"/>
</dbReference>
<dbReference type="Gene3D" id="3.40.50.720">
    <property type="entry name" value="NAD(P)-binding Rossmann-like Domain"/>
    <property type="match status" value="1"/>
</dbReference>
<evidence type="ECO:0000313" key="2">
    <source>
        <dbReference type="EMBL" id="CAB4719034.1"/>
    </source>
</evidence>
<protein>
    <submittedName>
        <fullName evidence="2">Unannotated protein</fullName>
    </submittedName>
</protein>
<dbReference type="Gene3D" id="3.40.50.261">
    <property type="entry name" value="Succinyl-CoA synthetase domains"/>
    <property type="match status" value="2"/>
</dbReference>
<dbReference type="SUPFAM" id="SSF51735">
    <property type="entry name" value="NAD(P)-binding Rossmann-fold domains"/>
    <property type="match status" value="1"/>
</dbReference>
<accession>A0A6J6RIE9</accession>
<organism evidence="2">
    <name type="scientific">freshwater metagenome</name>
    <dbReference type="NCBI Taxonomy" id="449393"/>
    <lineage>
        <taxon>unclassified sequences</taxon>
        <taxon>metagenomes</taxon>
        <taxon>ecological metagenomes</taxon>
    </lineage>
</organism>
<gene>
    <name evidence="2" type="ORF">UFOPK2602_01605</name>
    <name evidence="3" type="ORF">UFOPK2806_00246</name>
    <name evidence="4" type="ORF">UFOPK3417_00405</name>
    <name evidence="5" type="ORF">UFOPK4306_02423</name>
</gene>
<name>A0A6J6RIE9_9ZZZZ</name>